<comment type="similarity">
    <text evidence="1">Belongs to the peptidase C1 family.</text>
</comment>
<dbReference type="InterPro" id="IPR013128">
    <property type="entry name" value="Peptidase_C1A"/>
</dbReference>
<dbReference type="Pfam" id="PF00112">
    <property type="entry name" value="Peptidase_C1"/>
    <property type="match status" value="1"/>
</dbReference>
<evidence type="ECO:0000256" key="2">
    <source>
        <dbReference type="SAM" id="SignalP"/>
    </source>
</evidence>
<dbReference type="PROSITE" id="PS00139">
    <property type="entry name" value="THIOL_PROTEASE_CYS"/>
    <property type="match status" value="1"/>
</dbReference>
<feature type="domain" description="Peptidase C1A papain C-terminal" evidence="3">
    <location>
        <begin position="222"/>
        <end position="449"/>
    </location>
</feature>
<keyword evidence="2" id="KW-0732">Signal</keyword>
<dbReference type="Gene3D" id="3.90.70.10">
    <property type="entry name" value="Cysteine proteinases"/>
    <property type="match status" value="1"/>
</dbReference>
<dbReference type="SMART" id="SM00645">
    <property type="entry name" value="Pept_C1"/>
    <property type="match status" value="1"/>
</dbReference>
<evidence type="ECO:0000256" key="1">
    <source>
        <dbReference type="ARBA" id="ARBA00008455"/>
    </source>
</evidence>
<dbReference type="GO" id="GO:0008234">
    <property type="term" value="F:cysteine-type peptidase activity"/>
    <property type="evidence" value="ECO:0007669"/>
    <property type="project" value="InterPro"/>
</dbReference>
<feature type="chain" id="PRO_5035236567" evidence="2">
    <location>
        <begin position="16"/>
        <end position="457"/>
    </location>
</feature>
<comment type="caution">
    <text evidence="4">The sequence shown here is derived from an EMBL/GenBank/DDBJ whole genome shotgun (WGS) entry which is preliminary data.</text>
</comment>
<organism evidence="4 5">
    <name type="scientific">Carpediemonas membranifera</name>
    <dbReference type="NCBI Taxonomy" id="201153"/>
    <lineage>
        <taxon>Eukaryota</taxon>
        <taxon>Metamonada</taxon>
        <taxon>Carpediemonas-like organisms</taxon>
        <taxon>Carpediemonas</taxon>
    </lineage>
</organism>
<evidence type="ECO:0000313" key="5">
    <source>
        <dbReference type="Proteomes" id="UP000717585"/>
    </source>
</evidence>
<dbReference type="PANTHER" id="PTHR12411">
    <property type="entry name" value="CYSTEINE PROTEASE FAMILY C1-RELATED"/>
    <property type="match status" value="1"/>
</dbReference>
<gene>
    <name evidence="4" type="ORF">J8273_5206</name>
</gene>
<dbReference type="OrthoDB" id="10253408at2759"/>
<dbReference type="InterPro" id="IPR038765">
    <property type="entry name" value="Papain-like_cys_pep_sf"/>
</dbReference>
<name>A0A8J6AZJ2_9EUKA</name>
<keyword evidence="5" id="KW-1185">Reference proteome</keyword>
<dbReference type="GO" id="GO:0006508">
    <property type="term" value="P:proteolysis"/>
    <property type="evidence" value="ECO:0007669"/>
    <property type="project" value="UniProtKB-KW"/>
</dbReference>
<dbReference type="InterPro" id="IPR000668">
    <property type="entry name" value="Peptidase_C1A_C"/>
</dbReference>
<dbReference type="EMBL" id="JAHDYR010000038">
    <property type="protein sequence ID" value="KAG9392223.1"/>
    <property type="molecule type" value="Genomic_DNA"/>
</dbReference>
<dbReference type="SUPFAM" id="SSF54001">
    <property type="entry name" value="Cysteine proteinases"/>
    <property type="match status" value="1"/>
</dbReference>
<dbReference type="CDD" id="cd02248">
    <property type="entry name" value="Peptidase_C1A"/>
    <property type="match status" value="1"/>
</dbReference>
<keyword evidence="4" id="KW-0645">Protease</keyword>
<proteinExistence type="inferred from homology"/>
<keyword evidence="4" id="KW-0378">Hydrolase</keyword>
<sequence>MRIVFLAILVALCLASIQRPCSSGKCRYTATVVKTDDPATAHDVDVNIARIGGSAALSLKFNNDIRYFPNSDGSEYYYTHTHINDFECEPSSIDEIEGMFQHFLLAFLDPSDFVLVGSAQFFGVKADLYRNDDADLSIYVDASTGMPLGGQTYDASMSWSFVYTKVKAGVNDAGAWDVPSQCTNAAQSSTRMVNGKFQRYTHDELLDMGLTYHEVTDDAANAATAIDYTSGPTRFAPTVLDQGMCGSCWAHGAMSSLFGQIRKIKGPNFPQSHMPSRQYVLDCVPEEVGDGCEGGDHAATFQWLMTHPIPTEGAYPYMEIDHKCDISKVPANMMYPAGLITAVKLVPEGDENALLHALQSNVIAIGVCDDTPDFKSSNDRVAKTTMKCTPNRIGHSVTLVGAGIDEITGEEYWEVQNSWSYLWRDRGHIRIARNRGDQFGVALQAAYPVLDPSKIPF</sequence>
<evidence type="ECO:0000313" key="4">
    <source>
        <dbReference type="EMBL" id="KAG9392223.1"/>
    </source>
</evidence>
<dbReference type="AlphaFoldDB" id="A0A8J6AZJ2"/>
<accession>A0A8J6AZJ2</accession>
<evidence type="ECO:0000259" key="3">
    <source>
        <dbReference type="SMART" id="SM00645"/>
    </source>
</evidence>
<dbReference type="Proteomes" id="UP000717585">
    <property type="component" value="Unassembled WGS sequence"/>
</dbReference>
<feature type="signal peptide" evidence="2">
    <location>
        <begin position="1"/>
        <end position="15"/>
    </location>
</feature>
<reference evidence="4" key="1">
    <citation type="submission" date="2021-05" db="EMBL/GenBank/DDBJ databases">
        <title>A free-living protist that lacks canonical eukaryotic 1 DNA replication and segregation systems.</title>
        <authorList>
            <person name="Salas-Leiva D.E."/>
            <person name="Tromer E.C."/>
            <person name="Curtis B.A."/>
            <person name="Jerlstrom-Hultqvist J."/>
            <person name="Kolisko M."/>
            <person name="Yi Z."/>
            <person name="Salas-Leiva J.S."/>
            <person name="Gallot-Lavallee L."/>
            <person name="Kops G.J.P.L."/>
            <person name="Archibald J.M."/>
            <person name="Simpson A.G.B."/>
            <person name="Roger A.J."/>
        </authorList>
    </citation>
    <scope>NUCLEOTIDE SEQUENCE</scope>
    <source>
        <strain evidence="4">BICM</strain>
    </source>
</reference>
<dbReference type="InterPro" id="IPR039417">
    <property type="entry name" value="Peptidase_C1A_papain-like"/>
</dbReference>
<protein>
    <submittedName>
        <fullName evidence="4">Papain family cysteine protease</fullName>
    </submittedName>
</protein>
<dbReference type="InterPro" id="IPR000169">
    <property type="entry name" value="Pept_cys_AS"/>
</dbReference>
<dbReference type="PRINTS" id="PR00705">
    <property type="entry name" value="PAPAIN"/>
</dbReference>